<evidence type="ECO:0000313" key="1">
    <source>
        <dbReference type="EMBL" id="TRY56445.1"/>
    </source>
</evidence>
<accession>A0A553MTF9</accession>
<sequence length="244" mass="27788">MHRWTADLDSEEEKNESNRFLKQILVQVVYHHHPPTAVSCQLHGHGSLFSLQHERVVDCCCHGVRVTGDEALSCHQLLLNPLAELVLHAVLEDLLHEASLLCILSQPAFAEVLENSTCGGYSSERLLDMVKAQVLTQGSLLRHVLQLKPEEHTEMDVTKVRSIWIWSIPESIFTMKLSSADRLPQEGLTSPSKHWNLQEYKHRRHTQQQEMDVLMGEMQAQLLTYLQPVANLEDSQDILADIVH</sequence>
<keyword evidence="2" id="KW-1185">Reference proteome</keyword>
<evidence type="ECO:0000313" key="2">
    <source>
        <dbReference type="Proteomes" id="UP000316079"/>
    </source>
</evidence>
<dbReference type="Proteomes" id="UP000316079">
    <property type="component" value="Unassembled WGS sequence"/>
</dbReference>
<reference evidence="1 2" key="1">
    <citation type="journal article" date="2019" name="Sci. Data">
        <title>Hybrid genome assembly and annotation of Danionella translucida.</title>
        <authorList>
            <person name="Kadobianskyi M."/>
            <person name="Schulze L."/>
            <person name="Schuelke M."/>
            <person name="Judkewitz B."/>
        </authorList>
    </citation>
    <scope>NUCLEOTIDE SEQUENCE [LARGE SCALE GENOMIC DNA]</scope>
    <source>
        <strain evidence="1 2">Bolton</strain>
    </source>
</reference>
<name>A0A553MTF9_9TELE</name>
<dbReference type="EMBL" id="SRMA01027284">
    <property type="protein sequence ID" value="TRY56445.1"/>
    <property type="molecule type" value="Genomic_DNA"/>
</dbReference>
<dbReference type="AlphaFoldDB" id="A0A553MTF9"/>
<protein>
    <submittedName>
        <fullName evidence="1">Uncharacterized protein</fullName>
    </submittedName>
</protein>
<gene>
    <name evidence="1" type="ORF">DNTS_032913</name>
</gene>
<comment type="caution">
    <text evidence="1">The sequence shown here is derived from an EMBL/GenBank/DDBJ whole genome shotgun (WGS) entry which is preliminary data.</text>
</comment>
<organism evidence="1 2">
    <name type="scientific">Danionella cerebrum</name>
    <dbReference type="NCBI Taxonomy" id="2873325"/>
    <lineage>
        <taxon>Eukaryota</taxon>
        <taxon>Metazoa</taxon>
        <taxon>Chordata</taxon>
        <taxon>Craniata</taxon>
        <taxon>Vertebrata</taxon>
        <taxon>Euteleostomi</taxon>
        <taxon>Actinopterygii</taxon>
        <taxon>Neopterygii</taxon>
        <taxon>Teleostei</taxon>
        <taxon>Ostariophysi</taxon>
        <taxon>Cypriniformes</taxon>
        <taxon>Danionidae</taxon>
        <taxon>Danioninae</taxon>
        <taxon>Danionella</taxon>
    </lineage>
</organism>
<proteinExistence type="predicted"/>